<dbReference type="Proteomes" id="UP000075578">
    <property type="component" value="Unassembled WGS sequence"/>
</dbReference>
<name>A0A150J4R1_9EURY</name>
<proteinExistence type="predicted"/>
<evidence type="ECO:0000313" key="1">
    <source>
        <dbReference type="EMBL" id="KYC52128.1"/>
    </source>
</evidence>
<dbReference type="EMBL" id="LNGD01000040">
    <property type="protein sequence ID" value="KYC52128.1"/>
    <property type="molecule type" value="Genomic_DNA"/>
</dbReference>
<sequence length="235" mass="26688">MDYKRLCLFFTMVLIGFVILFSGCNTKKNEPPPVIPKDLCENVTCPDVCHGEDLWSQKCSDGVCIDFVRIEPCSEKCGCVVDLCAKVKCIDKCRGEDLWSYKCVNGVCVPDFLKESCSVECGCAPKFFYKLVPEARYRLPEVGIIANVYSIRSDQVIRAVVTCRSSFCSDPPTVYYTKFEDPFERSENETVVYYGSAWKNFEEMKGNELKVKESATYMIGVSSQYYIEVGFLDDK</sequence>
<gene>
    <name evidence="1" type="ORF">AMQ74_00847</name>
</gene>
<reference evidence="1 2" key="1">
    <citation type="journal article" date="2016" name="ISME J.">
        <title>Chasing the elusive Euryarchaeota class WSA2: genomes reveal a uniquely fastidious methyl-reducing methanogen.</title>
        <authorList>
            <person name="Nobu M.K."/>
            <person name="Narihiro T."/>
            <person name="Kuroda K."/>
            <person name="Mei R."/>
            <person name="Liu W.T."/>
        </authorList>
    </citation>
    <scope>NUCLEOTIDE SEQUENCE [LARGE SCALE GENOMIC DNA]</scope>
    <source>
        <strain evidence="1">U1lsi0528_Bin089</strain>
    </source>
</reference>
<comment type="caution">
    <text evidence="1">The sequence shown here is derived from an EMBL/GenBank/DDBJ whole genome shotgun (WGS) entry which is preliminary data.</text>
</comment>
<accession>A0A150J4R1</accession>
<dbReference type="AlphaFoldDB" id="A0A150J4R1"/>
<organism evidence="1 2">
    <name type="scientific">Candidatus Methanofastidiosum methylothiophilum</name>
    <dbReference type="NCBI Taxonomy" id="1705564"/>
    <lineage>
        <taxon>Archaea</taxon>
        <taxon>Methanobacteriati</taxon>
        <taxon>Methanobacteriota</taxon>
        <taxon>Stenosarchaea group</taxon>
        <taxon>Candidatus Methanofastidiosia</taxon>
        <taxon>Candidatus Methanofastidiosales</taxon>
        <taxon>Candidatus Methanofastidiosaceae</taxon>
        <taxon>Candidatus Methanofastidiosum</taxon>
    </lineage>
</organism>
<protein>
    <submittedName>
        <fullName evidence="1">Uncharacterized protein</fullName>
    </submittedName>
</protein>
<evidence type="ECO:0000313" key="2">
    <source>
        <dbReference type="Proteomes" id="UP000075578"/>
    </source>
</evidence>
<dbReference type="PROSITE" id="PS51257">
    <property type="entry name" value="PROKAR_LIPOPROTEIN"/>
    <property type="match status" value="1"/>
</dbReference>